<keyword evidence="3" id="KW-1185">Reference proteome</keyword>
<organism evidence="2 3">
    <name type="scientific">Gymnopilus dilepis</name>
    <dbReference type="NCBI Taxonomy" id="231916"/>
    <lineage>
        <taxon>Eukaryota</taxon>
        <taxon>Fungi</taxon>
        <taxon>Dikarya</taxon>
        <taxon>Basidiomycota</taxon>
        <taxon>Agaricomycotina</taxon>
        <taxon>Agaricomycetes</taxon>
        <taxon>Agaricomycetidae</taxon>
        <taxon>Agaricales</taxon>
        <taxon>Agaricineae</taxon>
        <taxon>Hymenogastraceae</taxon>
        <taxon>Gymnopilus</taxon>
    </lineage>
</organism>
<accession>A0A409WPK9</accession>
<gene>
    <name evidence="2" type="ORF">CVT26_004035</name>
</gene>
<feature type="region of interest" description="Disordered" evidence="1">
    <location>
        <begin position="530"/>
        <end position="557"/>
    </location>
</feature>
<feature type="compositionally biased region" description="Low complexity" evidence="1">
    <location>
        <begin position="530"/>
        <end position="556"/>
    </location>
</feature>
<feature type="region of interest" description="Disordered" evidence="1">
    <location>
        <begin position="585"/>
        <end position="604"/>
    </location>
</feature>
<dbReference type="InParanoid" id="A0A409WPK9"/>
<comment type="caution">
    <text evidence="2">The sequence shown here is derived from an EMBL/GenBank/DDBJ whole genome shotgun (WGS) entry which is preliminary data.</text>
</comment>
<reference evidence="2 3" key="1">
    <citation type="journal article" date="2018" name="Evol. Lett.">
        <title>Horizontal gene cluster transfer increased hallucinogenic mushroom diversity.</title>
        <authorList>
            <person name="Reynolds H.T."/>
            <person name="Vijayakumar V."/>
            <person name="Gluck-Thaler E."/>
            <person name="Korotkin H.B."/>
            <person name="Matheny P.B."/>
            <person name="Slot J.C."/>
        </authorList>
    </citation>
    <scope>NUCLEOTIDE SEQUENCE [LARGE SCALE GENOMIC DNA]</scope>
    <source>
        <strain evidence="2 3">SRW20</strain>
    </source>
</reference>
<evidence type="ECO:0000313" key="3">
    <source>
        <dbReference type="Proteomes" id="UP000284706"/>
    </source>
</evidence>
<sequence>MQPQLPAEIIDYIFRLHLSSTPPSAHPLLALRACAKASPLFRPLAERHIYHHLTISSQSVLNSSFSSPKRFLSAEEELSAKDVSKYLRRHPNVAEYVKSVELRFVKSGPGAEFMQWMHRLMREGAGQSVGSGSARKEKDSGREKDREKEKDGERGTIASVLPLLTHLESISLCGCGLSVGRGKPEHLTTWDSLDEAFRVAFVRTLGQKGLKHVEVSWIEGFPLAILDNAPDLESVRLEGGFSFNLGSDEDVSEMPQAGAVQLAKLRKLELGQDCSASMEKIVAWLGAARSASDDPLPPFSLPTLTHLKTTLEKVDDYKHISTILSACKRALQNLVLDPGNKINLSYDAYADADPAPPLPIPANSLPLQLGLVSVVSSSLPPPAPAPPAPAASSSLIFGLSSLRALRHLTLKVSIAVREKFWVQSSDGEGVEEVVYSAPFVWVRKVVDGLGSGRVAGGQEAEASSSSRPEAYTEAYMPSVVGSAVPSSSSLERLTLEITLPAAASPYALSKIRWSPLTSALAAFCSVPSSSSPSSSSVPPSSAPPSSVSTSPSSPSSRRVDILLKMGPKLTFSNPIFDVNGNINAIDNNGDDSEKRKDAEKMQAV</sequence>
<name>A0A409WPK9_9AGAR</name>
<feature type="region of interest" description="Disordered" evidence="1">
    <location>
        <begin position="125"/>
        <end position="154"/>
    </location>
</feature>
<protein>
    <submittedName>
        <fullName evidence="2">Uncharacterized protein</fullName>
    </submittedName>
</protein>
<feature type="non-terminal residue" evidence="2">
    <location>
        <position position="604"/>
    </location>
</feature>
<dbReference type="Proteomes" id="UP000284706">
    <property type="component" value="Unassembled WGS sequence"/>
</dbReference>
<feature type="compositionally biased region" description="Basic and acidic residues" evidence="1">
    <location>
        <begin position="134"/>
        <end position="154"/>
    </location>
</feature>
<dbReference type="EMBL" id="NHYE01004951">
    <property type="protein sequence ID" value="PPQ80433.1"/>
    <property type="molecule type" value="Genomic_DNA"/>
</dbReference>
<dbReference type="AlphaFoldDB" id="A0A409WPK9"/>
<evidence type="ECO:0000313" key="2">
    <source>
        <dbReference type="EMBL" id="PPQ80433.1"/>
    </source>
</evidence>
<proteinExistence type="predicted"/>
<feature type="compositionally biased region" description="Basic and acidic residues" evidence="1">
    <location>
        <begin position="591"/>
        <end position="604"/>
    </location>
</feature>
<evidence type="ECO:0000256" key="1">
    <source>
        <dbReference type="SAM" id="MobiDB-lite"/>
    </source>
</evidence>
<dbReference type="OrthoDB" id="2745898at2759"/>